<protein>
    <submittedName>
        <fullName evidence="2">Uncharacterized protein</fullName>
    </submittedName>
</protein>
<sequence>MANEYNYRPGTLLAENSLAESRVERATSMAGRWLVKRSGICNKKIASLHPALWWYAEIIYEATRWPLCECGSRLNWVDAVGFFLDDADTGCRIIYRRTDGDEKKSSRQPEISRRLGAQPHETTARSRMRELPGKRSRKQTARRGGGTSVLRSHWPRLPLPGGVTQCASMERRALLVF</sequence>
<keyword evidence="3" id="KW-1185">Reference proteome</keyword>
<feature type="compositionally biased region" description="Basic and acidic residues" evidence="1">
    <location>
        <begin position="102"/>
        <end position="113"/>
    </location>
</feature>
<accession>A0A834HTI0</accession>
<evidence type="ECO:0000256" key="1">
    <source>
        <dbReference type="SAM" id="MobiDB-lite"/>
    </source>
</evidence>
<reference evidence="2" key="1">
    <citation type="submission" date="2020-08" db="EMBL/GenBank/DDBJ databases">
        <title>Genome sequencing and assembly of the red palm weevil Rhynchophorus ferrugineus.</title>
        <authorList>
            <person name="Dias G.B."/>
            <person name="Bergman C.M."/>
            <person name="Manee M."/>
        </authorList>
    </citation>
    <scope>NUCLEOTIDE SEQUENCE</scope>
    <source>
        <strain evidence="2">AA-2017</strain>
        <tissue evidence="2">Whole larva</tissue>
    </source>
</reference>
<dbReference type="Proteomes" id="UP000625711">
    <property type="component" value="Unassembled WGS sequence"/>
</dbReference>
<dbReference type="EMBL" id="JAACXV010014396">
    <property type="protein sequence ID" value="KAF7267714.1"/>
    <property type="molecule type" value="Genomic_DNA"/>
</dbReference>
<dbReference type="AlphaFoldDB" id="A0A834HTI0"/>
<evidence type="ECO:0000313" key="2">
    <source>
        <dbReference type="EMBL" id="KAF7267714.1"/>
    </source>
</evidence>
<gene>
    <name evidence="2" type="ORF">GWI33_019072</name>
</gene>
<proteinExistence type="predicted"/>
<feature type="region of interest" description="Disordered" evidence="1">
    <location>
        <begin position="102"/>
        <end position="156"/>
    </location>
</feature>
<evidence type="ECO:0000313" key="3">
    <source>
        <dbReference type="Proteomes" id="UP000625711"/>
    </source>
</evidence>
<feature type="compositionally biased region" description="Basic and acidic residues" evidence="1">
    <location>
        <begin position="122"/>
        <end position="133"/>
    </location>
</feature>
<name>A0A834HTI0_RHYFE</name>
<comment type="caution">
    <text evidence="2">The sequence shown here is derived from an EMBL/GenBank/DDBJ whole genome shotgun (WGS) entry which is preliminary data.</text>
</comment>
<organism evidence="2 3">
    <name type="scientific">Rhynchophorus ferrugineus</name>
    <name type="common">Red palm weevil</name>
    <name type="synonym">Curculio ferrugineus</name>
    <dbReference type="NCBI Taxonomy" id="354439"/>
    <lineage>
        <taxon>Eukaryota</taxon>
        <taxon>Metazoa</taxon>
        <taxon>Ecdysozoa</taxon>
        <taxon>Arthropoda</taxon>
        <taxon>Hexapoda</taxon>
        <taxon>Insecta</taxon>
        <taxon>Pterygota</taxon>
        <taxon>Neoptera</taxon>
        <taxon>Endopterygota</taxon>
        <taxon>Coleoptera</taxon>
        <taxon>Polyphaga</taxon>
        <taxon>Cucujiformia</taxon>
        <taxon>Curculionidae</taxon>
        <taxon>Dryophthorinae</taxon>
        <taxon>Rhynchophorus</taxon>
    </lineage>
</organism>